<evidence type="ECO:0000313" key="2">
    <source>
        <dbReference type="Proteomes" id="UP000638986"/>
    </source>
</evidence>
<protein>
    <submittedName>
        <fullName evidence="1">Uncharacterized protein</fullName>
    </submittedName>
</protein>
<gene>
    <name evidence="1" type="ORF">I5Q09_23795</name>
</gene>
<accession>A0ABS0MY98</accession>
<sequence length="148" mass="17192">MDELREKEPHLWHKPDEEFAIYYPRKAVPGEDKLSAKVKRQIIRDNDPGEGWCGTGADDWANAISYFAAEKVKKVKGYTRFDENWLLIYDNWDEPGRRVELADSALSRTLHDQAVFETFDRVLVLDDHSLASFSQAGFRRQGRPRHGK</sequence>
<dbReference type="RefSeq" id="WP_181123689.1">
    <property type="nucleotide sequence ID" value="NZ_JAAMQY010000010.1"/>
</dbReference>
<comment type="caution">
    <text evidence="1">The sequence shown here is derived from an EMBL/GenBank/DDBJ whole genome shotgun (WGS) entry which is preliminary data.</text>
</comment>
<reference evidence="1 2" key="1">
    <citation type="submission" date="2020-11" db="EMBL/GenBank/DDBJ databases">
        <title>Enhanced detection system for hospital associated transmission using whole genome sequencing surveillance.</title>
        <authorList>
            <person name="Harrison L.H."/>
            <person name="Van Tyne D."/>
            <person name="Marsh J.W."/>
            <person name="Griffith M.P."/>
            <person name="Snyder D.J."/>
            <person name="Cooper V.S."/>
            <person name="Mustapha M."/>
        </authorList>
    </citation>
    <scope>NUCLEOTIDE SEQUENCE [LARGE SCALE GENOMIC DNA]</scope>
    <source>
        <strain evidence="1 2">PSB00013</strain>
    </source>
</reference>
<evidence type="ECO:0000313" key="1">
    <source>
        <dbReference type="EMBL" id="MBH3441705.1"/>
    </source>
</evidence>
<dbReference type="Proteomes" id="UP000638986">
    <property type="component" value="Unassembled WGS sequence"/>
</dbReference>
<organism evidence="1 2">
    <name type="scientific">Pseudomonas luteola</name>
    <dbReference type="NCBI Taxonomy" id="47886"/>
    <lineage>
        <taxon>Bacteria</taxon>
        <taxon>Pseudomonadati</taxon>
        <taxon>Pseudomonadota</taxon>
        <taxon>Gammaproteobacteria</taxon>
        <taxon>Pseudomonadales</taxon>
        <taxon>Pseudomonadaceae</taxon>
        <taxon>Pseudomonas</taxon>
    </lineage>
</organism>
<proteinExistence type="predicted"/>
<dbReference type="EMBL" id="JADTXM010000026">
    <property type="protein sequence ID" value="MBH3441705.1"/>
    <property type="molecule type" value="Genomic_DNA"/>
</dbReference>
<name>A0ABS0MY98_PSELU</name>